<dbReference type="PANTHER" id="PTHR37820">
    <property type="entry name" value="CELL DIVISION PROTEIN DIVIB"/>
    <property type="match status" value="1"/>
</dbReference>
<keyword evidence="4 7" id="KW-1133">Transmembrane helix</keyword>
<dbReference type="GO" id="GO:0005886">
    <property type="term" value="C:plasma membrane"/>
    <property type="evidence" value="ECO:0007669"/>
    <property type="project" value="TreeGrafter"/>
</dbReference>
<gene>
    <name evidence="9" type="ORF">CLV52_1965</name>
</gene>
<evidence type="ECO:0000256" key="4">
    <source>
        <dbReference type="ARBA" id="ARBA00022989"/>
    </source>
</evidence>
<name>A0A4R7FKY0_9MICO</name>
<keyword evidence="3 7" id="KW-0812">Transmembrane</keyword>
<dbReference type="RefSeq" id="WP_133766149.1">
    <property type="nucleotide sequence ID" value="NZ_BAAARP010000002.1"/>
</dbReference>
<evidence type="ECO:0000256" key="1">
    <source>
        <dbReference type="ARBA" id="ARBA00022475"/>
    </source>
</evidence>
<dbReference type="Proteomes" id="UP000295344">
    <property type="component" value="Unassembled WGS sequence"/>
</dbReference>
<evidence type="ECO:0000259" key="8">
    <source>
        <dbReference type="Pfam" id="PF08478"/>
    </source>
</evidence>
<dbReference type="Pfam" id="PF08478">
    <property type="entry name" value="POTRA_1"/>
    <property type="match status" value="1"/>
</dbReference>
<dbReference type="InterPro" id="IPR013685">
    <property type="entry name" value="POTRA_FtsQ_type"/>
</dbReference>
<sequence>MSRPPAGLGAPVRPPAMPQRTAPVRPLHPERALPVPPPPRDDRRAIRAAVRARRRAEAAERRRPTALRHPRALAGGAVGVLVLLVGLPLLLAFGPVFPVRTIAVTGVSGGLADTVRSALRGQLGRPVALVEDRDVAAALARVPAVERFALVRRPPGTLEVAVVPRVAVVQQRTAAGWARLDAAHVTVSVEPDPSGALPVLTVPAGTPAGAYASVVAALDALRRSDPPVTAVRLASADDVELTLRGGLLVRWGGPEHGAAKAEALDAALRRAAKGATEVDVSSPGVVLTR</sequence>
<evidence type="ECO:0000256" key="2">
    <source>
        <dbReference type="ARBA" id="ARBA00022618"/>
    </source>
</evidence>
<keyword evidence="5" id="KW-0131">Cell cycle</keyword>
<keyword evidence="2 9" id="KW-0132">Cell division</keyword>
<dbReference type="GO" id="GO:0051301">
    <property type="term" value="P:cell division"/>
    <property type="evidence" value="ECO:0007669"/>
    <property type="project" value="UniProtKB-KW"/>
</dbReference>
<dbReference type="PANTHER" id="PTHR37820:SF1">
    <property type="entry name" value="CELL DIVISION PROTEIN FTSQ"/>
    <property type="match status" value="1"/>
</dbReference>
<keyword evidence="7" id="KW-0472">Membrane</keyword>
<proteinExistence type="predicted"/>
<accession>A0A4R7FKY0</accession>
<dbReference type="OrthoDB" id="4793367at2"/>
<comment type="caution">
    <text evidence="9">The sequence shown here is derived from an EMBL/GenBank/DDBJ whole genome shotgun (WGS) entry which is preliminary data.</text>
</comment>
<feature type="transmembrane region" description="Helical" evidence="7">
    <location>
        <begin position="72"/>
        <end position="93"/>
    </location>
</feature>
<keyword evidence="10" id="KW-1185">Reference proteome</keyword>
<evidence type="ECO:0000256" key="5">
    <source>
        <dbReference type="ARBA" id="ARBA00023306"/>
    </source>
</evidence>
<organism evidence="9 10">
    <name type="scientific">Amnibacterium kyonggiense</name>
    <dbReference type="NCBI Taxonomy" id="595671"/>
    <lineage>
        <taxon>Bacteria</taxon>
        <taxon>Bacillati</taxon>
        <taxon>Actinomycetota</taxon>
        <taxon>Actinomycetes</taxon>
        <taxon>Micrococcales</taxon>
        <taxon>Microbacteriaceae</taxon>
        <taxon>Amnibacterium</taxon>
    </lineage>
</organism>
<evidence type="ECO:0000313" key="9">
    <source>
        <dbReference type="EMBL" id="TDS77026.1"/>
    </source>
</evidence>
<evidence type="ECO:0000256" key="3">
    <source>
        <dbReference type="ARBA" id="ARBA00022692"/>
    </source>
</evidence>
<feature type="domain" description="POTRA" evidence="8">
    <location>
        <begin position="97"/>
        <end position="163"/>
    </location>
</feature>
<dbReference type="AlphaFoldDB" id="A0A4R7FKY0"/>
<feature type="region of interest" description="Disordered" evidence="6">
    <location>
        <begin position="1"/>
        <end position="43"/>
    </location>
</feature>
<evidence type="ECO:0000256" key="6">
    <source>
        <dbReference type="SAM" id="MobiDB-lite"/>
    </source>
</evidence>
<reference evidence="9 10" key="1">
    <citation type="submission" date="2019-03" db="EMBL/GenBank/DDBJ databases">
        <title>Genomic Encyclopedia of Archaeal and Bacterial Type Strains, Phase II (KMG-II): from individual species to whole genera.</title>
        <authorList>
            <person name="Goeker M."/>
        </authorList>
    </citation>
    <scope>NUCLEOTIDE SEQUENCE [LARGE SCALE GENOMIC DNA]</scope>
    <source>
        <strain evidence="9 10">DSM 24782</strain>
    </source>
</reference>
<dbReference type="InterPro" id="IPR050487">
    <property type="entry name" value="FtsQ_DivIB"/>
</dbReference>
<dbReference type="EMBL" id="SOAM01000002">
    <property type="protein sequence ID" value="TDS77026.1"/>
    <property type="molecule type" value="Genomic_DNA"/>
</dbReference>
<protein>
    <submittedName>
        <fullName evidence="9">Cell division protein FtsQ</fullName>
    </submittedName>
</protein>
<evidence type="ECO:0000256" key="7">
    <source>
        <dbReference type="SAM" id="Phobius"/>
    </source>
</evidence>
<keyword evidence="1" id="KW-1003">Cell membrane</keyword>
<evidence type="ECO:0000313" key="10">
    <source>
        <dbReference type="Proteomes" id="UP000295344"/>
    </source>
</evidence>